<evidence type="ECO:0000313" key="1">
    <source>
        <dbReference type="EMBL" id="RNA39629.1"/>
    </source>
</evidence>
<dbReference type="AlphaFoldDB" id="A0A3M7SVA6"/>
<keyword evidence="2" id="KW-1185">Reference proteome</keyword>
<sequence>MLENVLQDELELFNLKGRLNQILRKLSKKILQQETCGARLDREFECFASNFLNMNSNSSGSQFSVVRENEVEINFYLEQSNLYFYVLFEQNCSALKNCSQLHSPVW</sequence>
<name>A0A3M7SVA6_BRAPC</name>
<comment type="caution">
    <text evidence="1">The sequence shown here is derived from an EMBL/GenBank/DDBJ whole genome shotgun (WGS) entry which is preliminary data.</text>
</comment>
<gene>
    <name evidence="1" type="ORF">BpHYR1_026384</name>
</gene>
<proteinExistence type="predicted"/>
<dbReference type="EMBL" id="REGN01000727">
    <property type="protein sequence ID" value="RNA39629.1"/>
    <property type="molecule type" value="Genomic_DNA"/>
</dbReference>
<organism evidence="1 2">
    <name type="scientific">Brachionus plicatilis</name>
    <name type="common">Marine rotifer</name>
    <name type="synonym">Brachionus muelleri</name>
    <dbReference type="NCBI Taxonomy" id="10195"/>
    <lineage>
        <taxon>Eukaryota</taxon>
        <taxon>Metazoa</taxon>
        <taxon>Spiralia</taxon>
        <taxon>Gnathifera</taxon>
        <taxon>Rotifera</taxon>
        <taxon>Eurotatoria</taxon>
        <taxon>Monogononta</taxon>
        <taxon>Pseudotrocha</taxon>
        <taxon>Ploima</taxon>
        <taxon>Brachionidae</taxon>
        <taxon>Brachionus</taxon>
    </lineage>
</organism>
<protein>
    <submittedName>
        <fullName evidence="1">Uncharacterized protein</fullName>
    </submittedName>
</protein>
<evidence type="ECO:0000313" key="2">
    <source>
        <dbReference type="Proteomes" id="UP000276133"/>
    </source>
</evidence>
<accession>A0A3M7SVA6</accession>
<dbReference type="Proteomes" id="UP000276133">
    <property type="component" value="Unassembled WGS sequence"/>
</dbReference>
<reference evidence="1 2" key="1">
    <citation type="journal article" date="2018" name="Sci. Rep.">
        <title>Genomic signatures of local adaptation to the degree of environmental predictability in rotifers.</title>
        <authorList>
            <person name="Franch-Gras L."/>
            <person name="Hahn C."/>
            <person name="Garcia-Roger E.M."/>
            <person name="Carmona M.J."/>
            <person name="Serra M."/>
            <person name="Gomez A."/>
        </authorList>
    </citation>
    <scope>NUCLEOTIDE SEQUENCE [LARGE SCALE GENOMIC DNA]</scope>
    <source>
        <strain evidence="1">HYR1</strain>
    </source>
</reference>